<dbReference type="AlphaFoldDB" id="A0A6P0F0N9"/>
<sequence length="451" mass="45328">MTADLDGLATAVLDQVRAQAGPDAQATVRVEQAALALTRFADSAIHQNVADERVTVHLQLTVDGGRTATAATTRSRPGALADLVAATLAAARLRPRDPDWPGLGTPAPLTSAGSFDPATAEASPAERAAGVAAFVEAAGGLSTAGFVQTASLTTVLADTAGRHLRGATTSATGDGIARLSGADGVARAMTGRLADLDCAALGARAATKARAGVDGVPVDPGVYPVVLEAAAVTDLVAGLVSGQFNGKAVVDGTSGLRLGEQQFDPAVTLVDDPHTGVGLPFDSEGTPTGRTELVRDGVPVGLTTDRRVAAALGRTSSGHGSDVGSTWGPVAGDPALSAGAGGTVDELVAGLDRGLLVSDLWYTRAVDPKRSVWTGLTRNGVWLVEGGQVVAAVSTLRFTQSYLEALAPGAVTVGSVVEGQPTRLMGPMGHNRVAVPALRLADWNVTGNAAG</sequence>
<accession>A0A6P0F0N9</accession>
<evidence type="ECO:0000313" key="3">
    <source>
        <dbReference type="EMBL" id="NEK94998.1"/>
    </source>
</evidence>
<dbReference type="InterPro" id="IPR036059">
    <property type="entry name" value="TldD/PmbA_sf"/>
</dbReference>
<dbReference type="Gene3D" id="3.30.2290.10">
    <property type="entry name" value="PmbA/TldD superfamily"/>
    <property type="match status" value="1"/>
</dbReference>
<evidence type="ECO:0000313" key="6">
    <source>
        <dbReference type="Proteomes" id="UP000471152"/>
    </source>
</evidence>
<comment type="caution">
    <text evidence="3">The sequence shown here is derived from an EMBL/GenBank/DDBJ whole genome shotgun (WGS) entry which is preliminary data.</text>
</comment>
<dbReference type="PANTHER" id="PTHR43666">
    <property type="entry name" value="TLDD PROTEIN"/>
    <property type="match status" value="1"/>
</dbReference>
<evidence type="ECO:0000313" key="4">
    <source>
        <dbReference type="EMBL" id="NEN51886.1"/>
    </source>
</evidence>
<organism evidence="3 5">
    <name type="scientific">Modestobacter muralis</name>
    <dbReference type="NCBI Taxonomy" id="1608614"/>
    <lineage>
        <taxon>Bacteria</taxon>
        <taxon>Bacillati</taxon>
        <taxon>Actinomycetota</taxon>
        <taxon>Actinomycetes</taxon>
        <taxon>Geodermatophilales</taxon>
        <taxon>Geodermatophilaceae</taxon>
        <taxon>Modestobacter</taxon>
    </lineage>
</organism>
<dbReference type="EMBL" id="JAAGWB010000035">
    <property type="protein sequence ID" value="NEN51886.1"/>
    <property type="molecule type" value="Genomic_DNA"/>
</dbReference>
<evidence type="ECO:0000256" key="1">
    <source>
        <dbReference type="SAM" id="MobiDB-lite"/>
    </source>
</evidence>
<reference evidence="3 5" key="1">
    <citation type="submission" date="2020-01" db="EMBL/GenBank/DDBJ databases">
        <title>the WGS Modestobacter muralis CPCC 204518.</title>
        <authorList>
            <person name="Jiang Z."/>
        </authorList>
    </citation>
    <scope>NUCLEOTIDE SEQUENCE [LARGE SCALE GENOMIC DNA]</scope>
    <source>
        <strain evidence="3 5">DSM 100205</strain>
    </source>
</reference>
<dbReference type="Pfam" id="PF19289">
    <property type="entry name" value="PmbA_TldD_3rd"/>
    <property type="match status" value="1"/>
</dbReference>
<evidence type="ECO:0000259" key="2">
    <source>
        <dbReference type="Pfam" id="PF19289"/>
    </source>
</evidence>
<dbReference type="SUPFAM" id="SSF111283">
    <property type="entry name" value="Putative modulator of DNA gyrase, PmbA/TldD"/>
    <property type="match status" value="1"/>
</dbReference>
<dbReference type="Proteomes" id="UP000471152">
    <property type="component" value="Unassembled WGS sequence"/>
</dbReference>
<protein>
    <submittedName>
        <fullName evidence="3">TldD/PmbA family protein</fullName>
    </submittedName>
</protein>
<feature type="domain" description="Metalloprotease TldD/E C-terminal" evidence="2">
    <location>
        <begin position="220"/>
        <end position="447"/>
    </location>
</feature>
<dbReference type="GO" id="GO:0006508">
    <property type="term" value="P:proteolysis"/>
    <property type="evidence" value="ECO:0007669"/>
    <property type="project" value="InterPro"/>
</dbReference>
<dbReference type="InterPro" id="IPR035068">
    <property type="entry name" value="TldD/PmbA_N"/>
</dbReference>
<feature type="region of interest" description="Disordered" evidence="1">
    <location>
        <begin position="95"/>
        <end position="118"/>
    </location>
</feature>
<dbReference type="Proteomes" id="UP000468828">
    <property type="component" value="Unassembled WGS sequence"/>
</dbReference>
<dbReference type="PANTHER" id="PTHR43666:SF1">
    <property type="entry name" value="CONSERVED PROTEIN"/>
    <property type="match status" value="1"/>
</dbReference>
<gene>
    <name evidence="4" type="ORF">G3R41_13225</name>
    <name evidence="3" type="ORF">GCU67_12570</name>
</gene>
<proteinExistence type="predicted"/>
<dbReference type="InterPro" id="IPR045569">
    <property type="entry name" value="Metalloprtase-TldD/E_C"/>
</dbReference>
<dbReference type="RefSeq" id="WP_163611546.1">
    <property type="nucleotide sequence ID" value="NZ_JAAGWB010000035.1"/>
</dbReference>
<reference evidence="4 6" key="2">
    <citation type="submission" date="2020-02" db="EMBL/GenBank/DDBJ databases">
        <title>The WGS of Modestobacter muralis DSM 100205.</title>
        <authorList>
            <person name="Jiang Z."/>
        </authorList>
    </citation>
    <scope>NUCLEOTIDE SEQUENCE [LARGE SCALE GENOMIC DNA]</scope>
    <source>
        <strain evidence="4 6">DSM 100205</strain>
    </source>
</reference>
<name>A0A6P0F0N9_9ACTN</name>
<keyword evidence="5" id="KW-1185">Reference proteome</keyword>
<evidence type="ECO:0000313" key="5">
    <source>
        <dbReference type="Proteomes" id="UP000468828"/>
    </source>
</evidence>
<dbReference type="GO" id="GO:0008237">
    <property type="term" value="F:metallopeptidase activity"/>
    <property type="evidence" value="ECO:0007669"/>
    <property type="project" value="InterPro"/>
</dbReference>
<dbReference type="EMBL" id="JAAGWH010000033">
    <property type="protein sequence ID" value="NEK94998.1"/>
    <property type="molecule type" value="Genomic_DNA"/>
</dbReference>